<dbReference type="RefSeq" id="WP_307412259.1">
    <property type="nucleotide sequence ID" value="NZ_JAUSTW010000008.1"/>
</dbReference>
<dbReference type="Proteomes" id="UP001224122">
    <property type="component" value="Unassembled WGS sequence"/>
</dbReference>
<dbReference type="SUPFAM" id="SSF56784">
    <property type="entry name" value="HAD-like"/>
    <property type="match status" value="1"/>
</dbReference>
<dbReference type="Gene3D" id="3.40.50.1000">
    <property type="entry name" value="HAD superfamily/HAD-like"/>
    <property type="match status" value="1"/>
</dbReference>
<comment type="caution">
    <text evidence="2">The sequence shown here is derived from an EMBL/GenBank/DDBJ whole genome shotgun (WGS) entry which is preliminary data.</text>
</comment>
<dbReference type="PANTHER" id="PTHR43316:SF8">
    <property type="entry name" value="HAD FAMILY HYDROLASE"/>
    <property type="match status" value="1"/>
</dbReference>
<dbReference type="EMBL" id="JAUSTW010000008">
    <property type="protein sequence ID" value="MDQ0201175.1"/>
    <property type="molecule type" value="Genomic_DNA"/>
</dbReference>
<dbReference type="InterPro" id="IPR023198">
    <property type="entry name" value="PGP-like_dom2"/>
</dbReference>
<dbReference type="InterPro" id="IPR036412">
    <property type="entry name" value="HAD-like_sf"/>
</dbReference>
<dbReference type="InterPro" id="IPR023214">
    <property type="entry name" value="HAD_sf"/>
</dbReference>
<reference evidence="2 3" key="1">
    <citation type="submission" date="2023-07" db="EMBL/GenBank/DDBJ databases">
        <title>Genomic Encyclopedia of Type Strains, Phase IV (KMG-IV): sequencing the most valuable type-strain genomes for metagenomic binning, comparative biology and taxonomic classification.</title>
        <authorList>
            <person name="Goeker M."/>
        </authorList>
    </citation>
    <scope>NUCLEOTIDE SEQUENCE [LARGE SCALE GENOMIC DNA]</scope>
    <source>
        <strain evidence="2 3">DSM 27594</strain>
    </source>
</reference>
<organism evidence="2 3">
    <name type="scientific">Neobacillus ginsengisoli</name>
    <dbReference type="NCBI Taxonomy" id="904295"/>
    <lineage>
        <taxon>Bacteria</taxon>
        <taxon>Bacillati</taxon>
        <taxon>Bacillota</taxon>
        <taxon>Bacilli</taxon>
        <taxon>Bacillales</taxon>
        <taxon>Bacillaceae</taxon>
        <taxon>Neobacillus</taxon>
    </lineage>
</organism>
<gene>
    <name evidence="2" type="ORF">J2S10_004381</name>
</gene>
<dbReference type="GO" id="GO:0016787">
    <property type="term" value="F:hydrolase activity"/>
    <property type="evidence" value="ECO:0007669"/>
    <property type="project" value="UniProtKB-KW"/>
</dbReference>
<evidence type="ECO:0000313" key="2">
    <source>
        <dbReference type="EMBL" id="MDQ0201175.1"/>
    </source>
</evidence>
<accession>A0ABT9Y030</accession>
<dbReference type="Pfam" id="PF00702">
    <property type="entry name" value="Hydrolase"/>
    <property type="match status" value="1"/>
</dbReference>
<dbReference type="InterPro" id="IPR051540">
    <property type="entry name" value="S-2-haloacid_dehalogenase"/>
</dbReference>
<proteinExistence type="predicted"/>
<dbReference type="Gene3D" id="1.10.150.240">
    <property type="entry name" value="Putative phosphatase, domain 2"/>
    <property type="match status" value="1"/>
</dbReference>
<dbReference type="PANTHER" id="PTHR43316">
    <property type="entry name" value="HYDROLASE, HALOACID DELAHOGENASE-RELATED"/>
    <property type="match status" value="1"/>
</dbReference>
<protein>
    <submittedName>
        <fullName evidence="2">Hydrolase of the HAD superfamily</fullName>
    </submittedName>
</protein>
<sequence>MQKQNIIFNLDDTLVYCNRYFNHVREMFADQMTTWFSSLTKEEIKLKQLEIDLESINKYGLTSARFPESFVGTYNYLCEVTGKDKEKSEIEFLRELGFKVFKIPVEPIPYMNETLQRLKEAGHELYLHTGGDEANQRRKITQLELTTFFEHRIFISEHKDRTALSDILKTIDANPKITWMIGDSLRTDIVPALEMSINTIYIPAETEWKYNAVEVKVEPKGAFFTLNSLNEVPDAIHKHILDEGRLSNNFSSNYDSHNRKGEEDNLYT</sequence>
<keyword evidence="3" id="KW-1185">Reference proteome</keyword>
<keyword evidence="1 2" id="KW-0378">Hydrolase</keyword>
<name>A0ABT9Y030_9BACI</name>
<evidence type="ECO:0000256" key="1">
    <source>
        <dbReference type="ARBA" id="ARBA00022801"/>
    </source>
</evidence>
<evidence type="ECO:0000313" key="3">
    <source>
        <dbReference type="Proteomes" id="UP001224122"/>
    </source>
</evidence>